<gene>
    <name evidence="1" type="ordered locus">Kfla_2553</name>
</gene>
<dbReference type="AlphaFoldDB" id="D2PXI2"/>
<organism evidence="1 2">
    <name type="scientific">Kribbella flavida (strain DSM 17836 / JCM 10339 / NBRC 14399)</name>
    <dbReference type="NCBI Taxonomy" id="479435"/>
    <lineage>
        <taxon>Bacteria</taxon>
        <taxon>Bacillati</taxon>
        <taxon>Actinomycetota</taxon>
        <taxon>Actinomycetes</taxon>
        <taxon>Propionibacteriales</taxon>
        <taxon>Kribbellaceae</taxon>
        <taxon>Kribbella</taxon>
    </lineage>
</organism>
<reference evidence="2" key="1">
    <citation type="submission" date="2009-09" db="EMBL/GenBank/DDBJ databases">
        <title>The complete genome of Kribbella flavida DSM 17836.</title>
        <authorList>
            <consortium name="US DOE Joint Genome Institute (JGI-PGF)"/>
            <person name="Lucas S."/>
            <person name="Copeland A."/>
            <person name="Lapidus A."/>
            <person name="Glavina del Rio T."/>
            <person name="Dalin E."/>
            <person name="Tice H."/>
            <person name="Bruce D."/>
            <person name="Goodwin L."/>
            <person name="Pitluck S."/>
            <person name="Kyrpides N."/>
            <person name="Mavromatis K."/>
            <person name="Ivanova N."/>
            <person name="Saunders E."/>
            <person name="Brettin T."/>
            <person name="Detter J.C."/>
            <person name="Han C."/>
            <person name="Larimer F."/>
            <person name="Land M."/>
            <person name="Hauser L."/>
            <person name="Markowitz V."/>
            <person name="Cheng J.-F."/>
            <person name="Hugenholtz P."/>
            <person name="Woyke T."/>
            <person name="Wu D."/>
            <person name="Pukall R."/>
            <person name="Klenk H.-P."/>
            <person name="Eisen J.A."/>
        </authorList>
    </citation>
    <scope>NUCLEOTIDE SEQUENCE [LARGE SCALE GENOMIC DNA]</scope>
    <source>
        <strain evidence="2">DSM 17836 / JCM 10339 / NBRC 14399</strain>
    </source>
</reference>
<evidence type="ECO:0000313" key="2">
    <source>
        <dbReference type="Proteomes" id="UP000007967"/>
    </source>
</evidence>
<proteinExistence type="predicted"/>
<dbReference type="EMBL" id="CP001736">
    <property type="protein sequence ID" value="ADB31624.1"/>
    <property type="molecule type" value="Genomic_DNA"/>
</dbReference>
<dbReference type="Proteomes" id="UP000007967">
    <property type="component" value="Chromosome"/>
</dbReference>
<keyword evidence="2" id="KW-1185">Reference proteome</keyword>
<reference evidence="1 2" key="2">
    <citation type="journal article" date="2010" name="Stand. Genomic Sci.">
        <title>Complete genome sequence of Kribbella flavida type strain (IFO 14399).</title>
        <authorList>
            <person name="Pukall R."/>
            <person name="Lapidus A."/>
            <person name="Glavina Del Rio T."/>
            <person name="Copeland A."/>
            <person name="Tice H."/>
            <person name="Cheng J.-F."/>
            <person name="Lucas S."/>
            <person name="Chen F."/>
            <person name="Nolan M."/>
            <person name="LaButti K."/>
            <person name="Pati A."/>
            <person name="Ivanova N."/>
            <person name="Mavrommatis K."/>
            <person name="Mikhailova N."/>
            <person name="Pitluck S."/>
            <person name="Bruce D."/>
            <person name="Goodwin L."/>
            <person name="Land M."/>
            <person name="Hauser L."/>
            <person name="Chang Y.-J."/>
            <person name="Jeffries C.D."/>
            <person name="Chen A."/>
            <person name="Palaniappan K."/>
            <person name="Chain P."/>
            <person name="Rohde M."/>
            <person name="Goeker M."/>
            <person name="Bristow J."/>
            <person name="Eisen J.A."/>
            <person name="Markowitz V."/>
            <person name="Hugenholtz P."/>
            <person name="Kyrpides N.C."/>
            <person name="Klenk H.-P."/>
            <person name="Brettin T."/>
        </authorList>
    </citation>
    <scope>NUCLEOTIDE SEQUENCE [LARGE SCALE GENOMIC DNA]</scope>
    <source>
        <strain evidence="2">DSM 17836 / JCM 10339 / NBRC 14399</strain>
    </source>
</reference>
<name>D2PXI2_KRIFD</name>
<sequence>MGVGRRCGVGGDGTVASEVMRKGAAASEVGVAGRCIGSWGGGPLGRTLVRAGPPAAASEVPRGGGAAGGVAGRPVPVERRCVGIGGAGYGVVGCPGGAAAVASASEESSGWSRCCVEAGAGRRATAGSEPGGVEVRGLLAGIPVSGVGLPVRVRGGAAYGARCWRRSEPRLDGGCGVRVRARLAVSVVRCGRVPRRARGGVGVGAARRVCRWCPRGRRRRRPGAGGAAYRVGHEAAWELAARRVCRWCPRGRRRRRPGAGGAAYRVGHEAAWELAARRVCRWCPRGRRRRRPGAGGAAYRVGHEAAWELAARRVCRWCPRGRRRRRPGAGGAAYRVGREAESGLPRCSRRRSEHRQAVRAGRRRGVRVRAKLAASEPRLAAWAYCWGAETAPGVRNGLGRRYGWRPVGVCGRFAGLGWVLGGVLGCGV</sequence>
<evidence type="ECO:0000313" key="1">
    <source>
        <dbReference type="EMBL" id="ADB31624.1"/>
    </source>
</evidence>
<protein>
    <submittedName>
        <fullName evidence="1">LigA</fullName>
    </submittedName>
</protein>
<dbReference type="KEGG" id="kfl:Kfla_2553"/>
<dbReference type="HOGENOM" id="CLU_640582_0_0_11"/>
<accession>D2PXI2</accession>